<sequence>MHSTTKMTTTLTLPNRDPIAYESAKRKDFDVIRRIAHAAETENFRKVLQQHEKDIIAITKHHLRLGPLDTCQVQPQWITSGFNLYIPIQVTGSFNKRLLLRCPLPHMHAEPYYPGTVDENMRGEVSAYAWMQESCPNIRIPHLYGFGFSNNTDFTHKSRVRIHVRLWRGIRRALYRILRCPTLAHFAPNPLRHDLPTAYIVMEYVGSEVGQTLSDTWDQQRQDSIYLETLCRSMARIMLALSRVP</sequence>
<name>A0A2S4KRX4_9HYPO</name>
<dbReference type="Proteomes" id="UP000237481">
    <property type="component" value="Unassembled WGS sequence"/>
</dbReference>
<proteinExistence type="predicted"/>
<organism evidence="1 2">
    <name type="scientific">Tolypocladium paradoxum</name>
    <dbReference type="NCBI Taxonomy" id="94208"/>
    <lineage>
        <taxon>Eukaryota</taxon>
        <taxon>Fungi</taxon>
        <taxon>Dikarya</taxon>
        <taxon>Ascomycota</taxon>
        <taxon>Pezizomycotina</taxon>
        <taxon>Sordariomycetes</taxon>
        <taxon>Hypocreomycetidae</taxon>
        <taxon>Hypocreales</taxon>
        <taxon>Ophiocordycipitaceae</taxon>
        <taxon>Tolypocladium</taxon>
    </lineage>
</organism>
<dbReference type="EMBL" id="PKSG01000772">
    <property type="protein sequence ID" value="POR32943.1"/>
    <property type="molecule type" value="Genomic_DNA"/>
</dbReference>
<evidence type="ECO:0000313" key="2">
    <source>
        <dbReference type="Proteomes" id="UP000237481"/>
    </source>
</evidence>
<comment type="caution">
    <text evidence="1">The sequence shown here is derived from an EMBL/GenBank/DDBJ whole genome shotgun (WGS) entry which is preliminary data.</text>
</comment>
<reference evidence="1 2" key="1">
    <citation type="submission" date="2018-01" db="EMBL/GenBank/DDBJ databases">
        <title>Harnessing the power of phylogenomics to disentangle the directionality and signatures of interkingdom host jumping in the parasitic fungal genus Tolypocladium.</title>
        <authorList>
            <person name="Quandt C.A."/>
            <person name="Patterson W."/>
            <person name="Spatafora J.W."/>
        </authorList>
    </citation>
    <scope>NUCLEOTIDE SEQUENCE [LARGE SCALE GENOMIC DNA]</scope>
    <source>
        <strain evidence="1 2">NRBC 100945</strain>
    </source>
</reference>
<evidence type="ECO:0000313" key="1">
    <source>
        <dbReference type="EMBL" id="POR32943.1"/>
    </source>
</evidence>
<dbReference type="OrthoDB" id="4917754at2759"/>
<dbReference type="AlphaFoldDB" id="A0A2S4KRX4"/>
<protein>
    <submittedName>
        <fullName evidence="1">Aminoglycoside phosphotransferase</fullName>
    </submittedName>
</protein>
<keyword evidence="2" id="KW-1185">Reference proteome</keyword>
<keyword evidence="1" id="KW-0808">Transferase</keyword>
<gene>
    <name evidence="1" type="ORF">TPAR_06838</name>
</gene>
<dbReference type="GO" id="GO:0016740">
    <property type="term" value="F:transferase activity"/>
    <property type="evidence" value="ECO:0007669"/>
    <property type="project" value="UniProtKB-KW"/>
</dbReference>
<dbReference type="STRING" id="94208.A0A2S4KRX4"/>
<accession>A0A2S4KRX4</accession>